<comment type="function">
    <text evidence="1 9">Component of the MICOS complex, a large protein complex of the mitochondrial inner membrane that plays crucial roles in the maintenance of crista junctions, inner membrane architecture, and formation of contact sites to the outer membrane.</text>
</comment>
<evidence type="ECO:0000256" key="9">
    <source>
        <dbReference type="RuleBase" id="RU363011"/>
    </source>
</evidence>
<evidence type="ECO:0000256" key="7">
    <source>
        <dbReference type="ARBA" id="ARBA00023128"/>
    </source>
</evidence>
<keyword evidence="7 9" id="KW-0496">Mitochondrion</keyword>
<dbReference type="PANTHER" id="PTHR21304">
    <property type="entry name" value="MICOS COMPLEX SUBUNIT MIC10"/>
    <property type="match status" value="1"/>
</dbReference>
<comment type="subcellular location">
    <subcellularLocation>
        <location evidence="2 9">Mitochondrion inner membrane</location>
        <topology evidence="2 9">Single-pass membrane protein</topology>
    </subcellularLocation>
</comment>
<evidence type="ECO:0000256" key="5">
    <source>
        <dbReference type="ARBA" id="ARBA00022792"/>
    </source>
</evidence>
<evidence type="ECO:0000256" key="4">
    <source>
        <dbReference type="ARBA" id="ARBA00022692"/>
    </source>
</evidence>
<dbReference type="AlphaFoldDB" id="A0A224XZQ3"/>
<comment type="similarity">
    <text evidence="3 9">Belongs to the MICOS complex subunit Mic10 family.</text>
</comment>
<protein>
    <recommendedName>
        <fullName evidence="9">MICOS complex subunit MIC10</fullName>
    </recommendedName>
</protein>
<keyword evidence="4 9" id="KW-0812">Transmembrane</keyword>
<evidence type="ECO:0000256" key="8">
    <source>
        <dbReference type="ARBA" id="ARBA00023136"/>
    </source>
</evidence>
<dbReference type="GO" id="GO:0061617">
    <property type="term" value="C:MICOS complex"/>
    <property type="evidence" value="ECO:0007669"/>
    <property type="project" value="UniProtKB-UniRule"/>
</dbReference>
<proteinExistence type="inferred from homology"/>
<evidence type="ECO:0000256" key="3">
    <source>
        <dbReference type="ARBA" id="ARBA00006792"/>
    </source>
</evidence>
<name>A0A224XZQ3_9HEMI</name>
<evidence type="ECO:0000256" key="1">
    <source>
        <dbReference type="ARBA" id="ARBA00002689"/>
    </source>
</evidence>
<reference evidence="10" key="1">
    <citation type="journal article" date="2018" name="PLoS Negl. Trop. Dis.">
        <title>An insight into the salivary gland and fat body transcriptome of Panstrongylus lignarius (Hemiptera: Heteroptera), the main vector of Chagas disease in Peru.</title>
        <authorList>
            <person name="Nevoa J.C."/>
            <person name="Mendes M.T."/>
            <person name="da Silva M.V."/>
            <person name="Soares S.C."/>
            <person name="Oliveira C.J.F."/>
            <person name="Ribeiro J.M.C."/>
        </authorList>
    </citation>
    <scope>NUCLEOTIDE SEQUENCE</scope>
</reference>
<evidence type="ECO:0000256" key="6">
    <source>
        <dbReference type="ARBA" id="ARBA00022989"/>
    </source>
</evidence>
<dbReference type="EMBL" id="GFTR01000858">
    <property type="protein sequence ID" value="JAW15568.1"/>
    <property type="molecule type" value="Transcribed_RNA"/>
</dbReference>
<organism evidence="10">
    <name type="scientific">Panstrongylus lignarius</name>
    <dbReference type="NCBI Taxonomy" id="156445"/>
    <lineage>
        <taxon>Eukaryota</taxon>
        <taxon>Metazoa</taxon>
        <taxon>Ecdysozoa</taxon>
        <taxon>Arthropoda</taxon>
        <taxon>Hexapoda</taxon>
        <taxon>Insecta</taxon>
        <taxon>Pterygota</taxon>
        <taxon>Neoptera</taxon>
        <taxon>Paraneoptera</taxon>
        <taxon>Hemiptera</taxon>
        <taxon>Heteroptera</taxon>
        <taxon>Panheteroptera</taxon>
        <taxon>Cimicomorpha</taxon>
        <taxon>Reduviidae</taxon>
        <taxon>Triatominae</taxon>
        <taxon>Panstrongylus</taxon>
    </lineage>
</organism>
<sequence>MAIPTLYEDELGKKWDRCIADTMLKFGGGLLMGGLTSLILFKRKKWPVFVGAGFGVGLAYGNCERELKSILTIAPASQKV</sequence>
<dbReference type="PANTHER" id="PTHR21304:SF0">
    <property type="entry name" value="MICOS COMPLEX SUBUNIT MIC10"/>
    <property type="match status" value="1"/>
</dbReference>
<dbReference type="InterPro" id="IPR007512">
    <property type="entry name" value="Mic10"/>
</dbReference>
<keyword evidence="8 9" id="KW-0472">Membrane</keyword>
<keyword evidence="5 9" id="KW-0999">Mitochondrion inner membrane</keyword>
<accession>A0A224XZQ3</accession>
<dbReference type="Pfam" id="PF04418">
    <property type="entry name" value="DUF543"/>
    <property type="match status" value="1"/>
</dbReference>
<evidence type="ECO:0000313" key="10">
    <source>
        <dbReference type="EMBL" id="JAW15568.1"/>
    </source>
</evidence>
<comment type="subunit">
    <text evidence="9">Component of the mitochondrial contact site and cristae organizing system (MICOS) complex.</text>
</comment>
<feature type="transmembrane region" description="Helical" evidence="9">
    <location>
        <begin position="23"/>
        <end position="41"/>
    </location>
</feature>
<keyword evidence="6 9" id="KW-1133">Transmembrane helix</keyword>
<evidence type="ECO:0000256" key="2">
    <source>
        <dbReference type="ARBA" id="ARBA00004434"/>
    </source>
</evidence>